<gene>
    <name evidence="2" type="ORF">JCM9152_1836</name>
</gene>
<evidence type="ECO:0000313" key="3">
    <source>
        <dbReference type="Proteomes" id="UP000018895"/>
    </source>
</evidence>
<evidence type="ECO:0000313" key="2">
    <source>
        <dbReference type="EMBL" id="GAE30428.1"/>
    </source>
</evidence>
<reference evidence="2" key="1">
    <citation type="journal article" date="2014" name="Genome Announc.">
        <title>Draft Genome Sequences of Three Alkaliphilic Bacillus Strains, Bacillus wakoensis JCM 9140T, Bacillus akibai JCM 9157T, and Bacillus hemicellulosilyticus JCM 9152T.</title>
        <authorList>
            <person name="Yuki M."/>
            <person name="Oshima K."/>
            <person name="Suda W."/>
            <person name="Oshida Y."/>
            <person name="Kitamura K."/>
            <person name="Iida T."/>
            <person name="Hattori M."/>
            <person name="Ohkuma M."/>
        </authorList>
    </citation>
    <scope>NUCLEOTIDE SEQUENCE [LARGE SCALE GENOMIC DNA]</scope>
    <source>
        <strain evidence="2">JCM 9152</strain>
    </source>
</reference>
<comment type="caution">
    <text evidence="2">The sequence shown here is derived from an EMBL/GenBank/DDBJ whole genome shotgun (WGS) entry which is preliminary data.</text>
</comment>
<keyword evidence="3" id="KW-1185">Reference proteome</keyword>
<dbReference type="Proteomes" id="UP000018895">
    <property type="component" value="Unassembled WGS sequence"/>
</dbReference>
<proteinExistence type="predicted"/>
<keyword evidence="1" id="KW-1133">Transmembrane helix</keyword>
<feature type="transmembrane region" description="Helical" evidence="1">
    <location>
        <begin position="40"/>
        <end position="58"/>
    </location>
</feature>
<dbReference type="AlphaFoldDB" id="W4QFM6"/>
<keyword evidence="1" id="KW-0812">Transmembrane</keyword>
<accession>W4QFM6</accession>
<sequence length="76" mass="8976">MDGMLMKEKYVKSKLLLILLIVILHIAAFGLLIYSLKWALIVFALYGITVVLLLILFIKERLKEKKEEDQYDDRDY</sequence>
<keyword evidence="1" id="KW-0472">Membrane</keyword>
<dbReference type="EMBL" id="BAUU01000011">
    <property type="protein sequence ID" value="GAE30428.1"/>
    <property type="molecule type" value="Genomic_DNA"/>
</dbReference>
<organism evidence="2 3">
    <name type="scientific">Halalkalibacter hemicellulosilyticusJCM 9152</name>
    <dbReference type="NCBI Taxonomy" id="1236971"/>
    <lineage>
        <taxon>Bacteria</taxon>
        <taxon>Bacillati</taxon>
        <taxon>Bacillota</taxon>
        <taxon>Bacilli</taxon>
        <taxon>Bacillales</taxon>
        <taxon>Bacillaceae</taxon>
        <taxon>Halalkalibacter</taxon>
    </lineage>
</organism>
<evidence type="ECO:0000256" key="1">
    <source>
        <dbReference type="SAM" id="Phobius"/>
    </source>
</evidence>
<protein>
    <submittedName>
        <fullName evidence="2">Uncharacterized protein</fullName>
    </submittedName>
</protein>
<feature type="transmembrane region" description="Helical" evidence="1">
    <location>
        <begin position="15"/>
        <end position="34"/>
    </location>
</feature>
<name>W4QFM6_9BACI</name>